<proteinExistence type="predicted"/>
<dbReference type="SMART" id="SM00347">
    <property type="entry name" value="HTH_MARR"/>
    <property type="match status" value="1"/>
</dbReference>
<dbReference type="Proteomes" id="UP000190367">
    <property type="component" value="Unassembled WGS sequence"/>
</dbReference>
<evidence type="ECO:0000256" key="1">
    <source>
        <dbReference type="ARBA" id="ARBA00023015"/>
    </source>
</evidence>
<keyword evidence="2 6" id="KW-0238">DNA-binding</keyword>
<protein>
    <submittedName>
        <fullName evidence="6">DNA-binding transcriptional regulator, MarR family</fullName>
    </submittedName>
</protein>
<dbReference type="EMBL" id="FUWZ01000004">
    <property type="protein sequence ID" value="SKA36010.1"/>
    <property type="molecule type" value="Genomic_DNA"/>
</dbReference>
<dbReference type="GO" id="GO:0003677">
    <property type="term" value="F:DNA binding"/>
    <property type="evidence" value="ECO:0007669"/>
    <property type="project" value="UniProtKB-KW"/>
</dbReference>
<keyword evidence="7" id="KW-1185">Reference proteome</keyword>
<keyword evidence="3" id="KW-0804">Transcription</keyword>
<dbReference type="GO" id="GO:0003700">
    <property type="term" value="F:DNA-binding transcription factor activity"/>
    <property type="evidence" value="ECO:0007669"/>
    <property type="project" value="InterPro"/>
</dbReference>
<gene>
    <name evidence="6" type="ORF">SAMN04488128_10436</name>
</gene>
<sequence length="237" mass="27178">MGELTKLISAWEAYTQKSPGLSATEFCMHFLATESNQQLFSGLTPLDLDTVFAKLIGRLASMQTAYAKMALQDLPGFELEWFYFLNTIYQLKEVKKTQVIQYNFTEQTTGIDILNKLKKQGYITERTDPDDKRAKLVSITKAGEKILARIYPLLYKPNLLMYHDIDPKDKQVVINILKDTENKHQELFSNARNKSIDNMLTEALGEAKLSQLAQEQQERMTQFAAAKQRKTPDNNNK</sequence>
<organism evidence="6 7">
    <name type="scientific">Chitinophaga eiseniae</name>
    <dbReference type="NCBI Taxonomy" id="634771"/>
    <lineage>
        <taxon>Bacteria</taxon>
        <taxon>Pseudomonadati</taxon>
        <taxon>Bacteroidota</taxon>
        <taxon>Chitinophagia</taxon>
        <taxon>Chitinophagales</taxon>
        <taxon>Chitinophagaceae</taxon>
        <taxon>Chitinophaga</taxon>
    </lineage>
</organism>
<reference evidence="7" key="1">
    <citation type="submission" date="2017-02" db="EMBL/GenBank/DDBJ databases">
        <authorList>
            <person name="Varghese N."/>
            <person name="Submissions S."/>
        </authorList>
    </citation>
    <scope>NUCLEOTIDE SEQUENCE [LARGE SCALE GENOMIC DNA]</scope>
    <source>
        <strain evidence="7">DSM 22224</strain>
    </source>
</reference>
<evidence type="ECO:0000256" key="2">
    <source>
        <dbReference type="ARBA" id="ARBA00023125"/>
    </source>
</evidence>
<dbReference type="RefSeq" id="WP_078671410.1">
    <property type="nucleotide sequence ID" value="NZ_FUWZ01000004.1"/>
</dbReference>
<dbReference type="AlphaFoldDB" id="A0A1T4T642"/>
<dbReference type="SUPFAM" id="SSF46785">
    <property type="entry name" value="Winged helix' DNA-binding domain"/>
    <property type="match status" value="1"/>
</dbReference>
<evidence type="ECO:0000256" key="4">
    <source>
        <dbReference type="SAM" id="MobiDB-lite"/>
    </source>
</evidence>
<name>A0A1T4T642_9BACT</name>
<evidence type="ECO:0000259" key="5">
    <source>
        <dbReference type="PROSITE" id="PS50995"/>
    </source>
</evidence>
<accession>A0A1T4T642</accession>
<dbReference type="Pfam" id="PF13463">
    <property type="entry name" value="HTH_27"/>
    <property type="match status" value="1"/>
</dbReference>
<feature type="domain" description="HTH marR-type" evidence="5">
    <location>
        <begin position="49"/>
        <end position="182"/>
    </location>
</feature>
<evidence type="ECO:0000313" key="6">
    <source>
        <dbReference type="EMBL" id="SKA36010.1"/>
    </source>
</evidence>
<feature type="region of interest" description="Disordered" evidence="4">
    <location>
        <begin position="215"/>
        <end position="237"/>
    </location>
</feature>
<evidence type="ECO:0000313" key="7">
    <source>
        <dbReference type="Proteomes" id="UP000190367"/>
    </source>
</evidence>
<dbReference type="Gene3D" id="1.10.10.10">
    <property type="entry name" value="Winged helix-like DNA-binding domain superfamily/Winged helix DNA-binding domain"/>
    <property type="match status" value="1"/>
</dbReference>
<evidence type="ECO:0000256" key="3">
    <source>
        <dbReference type="ARBA" id="ARBA00023163"/>
    </source>
</evidence>
<dbReference type="PANTHER" id="PTHR42756">
    <property type="entry name" value="TRANSCRIPTIONAL REGULATOR, MARR"/>
    <property type="match status" value="1"/>
</dbReference>
<dbReference type="InterPro" id="IPR036390">
    <property type="entry name" value="WH_DNA-bd_sf"/>
</dbReference>
<dbReference type="STRING" id="634771.SAMN04488128_10436"/>
<keyword evidence="1" id="KW-0805">Transcription regulation</keyword>
<dbReference type="PROSITE" id="PS50995">
    <property type="entry name" value="HTH_MARR_2"/>
    <property type="match status" value="1"/>
</dbReference>
<dbReference type="PANTHER" id="PTHR42756:SF1">
    <property type="entry name" value="TRANSCRIPTIONAL REPRESSOR OF EMRAB OPERON"/>
    <property type="match status" value="1"/>
</dbReference>
<dbReference type="OrthoDB" id="961069at2"/>
<dbReference type="InterPro" id="IPR000835">
    <property type="entry name" value="HTH_MarR-typ"/>
</dbReference>
<dbReference type="InterPro" id="IPR036388">
    <property type="entry name" value="WH-like_DNA-bd_sf"/>
</dbReference>